<feature type="binding site" evidence="4">
    <location>
        <begin position="135"/>
        <end position="143"/>
    </location>
    <ligand>
        <name>ATP</name>
        <dbReference type="ChEBI" id="CHEBI:30616"/>
    </ligand>
</feature>
<comment type="catalytic activity">
    <reaction evidence="5">
        <text>(6S)-5-formyl-5,6,7,8-tetrahydrofolate + ATP = (6R)-5,10-methenyltetrahydrofolate + ADP + phosphate</text>
        <dbReference type="Rhea" id="RHEA:10488"/>
        <dbReference type="ChEBI" id="CHEBI:30616"/>
        <dbReference type="ChEBI" id="CHEBI:43474"/>
        <dbReference type="ChEBI" id="CHEBI:57455"/>
        <dbReference type="ChEBI" id="CHEBI:57457"/>
        <dbReference type="ChEBI" id="CHEBI:456216"/>
        <dbReference type="EC" id="6.3.3.2"/>
    </reaction>
</comment>
<proteinExistence type="inferred from homology"/>
<gene>
    <name evidence="6" type="ORF">THII_2119</name>
</gene>
<dbReference type="PANTHER" id="PTHR23407:SF1">
    <property type="entry name" value="5-FORMYLTETRAHYDROFOLATE CYCLO-LIGASE"/>
    <property type="match status" value="1"/>
</dbReference>
<keyword evidence="6" id="KW-0436">Ligase</keyword>
<keyword evidence="2 4" id="KW-0547">Nucleotide-binding</keyword>
<dbReference type="OrthoDB" id="9801938at2"/>
<dbReference type="EMBL" id="AP014633">
    <property type="protein sequence ID" value="BAP56416.1"/>
    <property type="molecule type" value="Genomic_DNA"/>
</dbReference>
<dbReference type="NCBIfam" id="TIGR02727">
    <property type="entry name" value="MTHFS_bact"/>
    <property type="match status" value="1"/>
</dbReference>
<organism evidence="6 7">
    <name type="scientific">Thioploca ingrica</name>
    <dbReference type="NCBI Taxonomy" id="40754"/>
    <lineage>
        <taxon>Bacteria</taxon>
        <taxon>Pseudomonadati</taxon>
        <taxon>Pseudomonadota</taxon>
        <taxon>Gammaproteobacteria</taxon>
        <taxon>Thiotrichales</taxon>
        <taxon>Thiotrichaceae</taxon>
        <taxon>Thioploca</taxon>
    </lineage>
</organism>
<feature type="binding site" evidence="4">
    <location>
        <position position="56"/>
    </location>
    <ligand>
        <name>substrate</name>
    </ligand>
</feature>
<protein>
    <recommendedName>
        <fullName evidence="5">5-formyltetrahydrofolate cyclo-ligase</fullName>
        <ecNumber evidence="5">6.3.3.2</ecNumber>
    </recommendedName>
</protein>
<reference evidence="6 7" key="1">
    <citation type="journal article" date="2014" name="ISME J.">
        <title>Ecophysiology of Thioploca ingrica as revealed by the complete genome sequence supplemented with proteomic evidence.</title>
        <authorList>
            <person name="Kojima H."/>
            <person name="Ogura Y."/>
            <person name="Yamamoto N."/>
            <person name="Togashi T."/>
            <person name="Mori H."/>
            <person name="Watanabe T."/>
            <person name="Nemoto F."/>
            <person name="Kurokawa K."/>
            <person name="Hayashi T."/>
            <person name="Fukui M."/>
        </authorList>
    </citation>
    <scope>NUCLEOTIDE SEQUENCE [LARGE SCALE GENOMIC DNA]</scope>
</reference>
<comment type="cofactor">
    <cofactor evidence="5">
        <name>Mg(2+)</name>
        <dbReference type="ChEBI" id="CHEBI:18420"/>
    </cofactor>
</comment>
<evidence type="ECO:0000313" key="7">
    <source>
        <dbReference type="Proteomes" id="UP000031623"/>
    </source>
</evidence>
<feature type="binding site" evidence="4">
    <location>
        <position position="49"/>
    </location>
    <ligand>
        <name>substrate</name>
    </ligand>
</feature>
<sequence length="200" mass="23919">MQKNELRKHFLEKRKNISLSSLEQQSKMISDRFFNHFNLMEINYLHLFLPIQKQHEINTGFIIETIRQNYPHINLVIPKSHGQTYQLESYLFDTHTQIVENHYGIPEPIGALKCFDEQIDLILLPLVCFDKYGFRVGYGKGYYDRFLSHCRQDILKIGLSLFDPVDEIDDINHHDIKMDFCIMVDWIWQSELNHRFSRLS</sequence>
<dbReference type="AlphaFoldDB" id="A0A090BV85"/>
<feature type="binding site" evidence="4">
    <location>
        <begin position="3"/>
        <end position="7"/>
    </location>
    <ligand>
        <name>ATP</name>
        <dbReference type="ChEBI" id="CHEBI:30616"/>
    </ligand>
</feature>
<dbReference type="GO" id="GO:0035999">
    <property type="term" value="P:tetrahydrofolate interconversion"/>
    <property type="evidence" value="ECO:0007669"/>
    <property type="project" value="TreeGrafter"/>
</dbReference>
<accession>A0A090BV85</accession>
<dbReference type="InterPro" id="IPR024185">
    <property type="entry name" value="FTHF_cligase-like_sf"/>
</dbReference>
<dbReference type="Pfam" id="PF01812">
    <property type="entry name" value="5-FTHF_cyc-lig"/>
    <property type="match status" value="1"/>
</dbReference>
<comment type="similarity">
    <text evidence="1 5">Belongs to the 5-formyltetrahydrofolate cyclo-ligase family.</text>
</comment>
<dbReference type="InterPro" id="IPR037171">
    <property type="entry name" value="NagB/RpiA_transferase-like"/>
</dbReference>
<dbReference type="GO" id="GO:0009396">
    <property type="term" value="P:folic acid-containing compound biosynthetic process"/>
    <property type="evidence" value="ECO:0007669"/>
    <property type="project" value="TreeGrafter"/>
</dbReference>
<dbReference type="KEGG" id="tig:THII_2119"/>
<dbReference type="GO" id="GO:0030272">
    <property type="term" value="F:5-formyltetrahydrofolate cyclo-ligase activity"/>
    <property type="evidence" value="ECO:0007669"/>
    <property type="project" value="UniProtKB-EC"/>
</dbReference>
<evidence type="ECO:0000256" key="5">
    <source>
        <dbReference type="RuleBase" id="RU361279"/>
    </source>
</evidence>
<evidence type="ECO:0000256" key="2">
    <source>
        <dbReference type="ARBA" id="ARBA00022741"/>
    </source>
</evidence>
<evidence type="ECO:0000313" key="6">
    <source>
        <dbReference type="EMBL" id="BAP56416.1"/>
    </source>
</evidence>
<name>A0A090BV85_9GAMM</name>
<keyword evidence="5" id="KW-0460">Magnesium</keyword>
<evidence type="ECO:0000256" key="3">
    <source>
        <dbReference type="ARBA" id="ARBA00022840"/>
    </source>
</evidence>
<keyword evidence="5" id="KW-0479">Metal-binding</keyword>
<dbReference type="InterPro" id="IPR002698">
    <property type="entry name" value="FTHF_cligase"/>
</dbReference>
<dbReference type="Proteomes" id="UP000031623">
    <property type="component" value="Chromosome"/>
</dbReference>
<dbReference type="SUPFAM" id="SSF100950">
    <property type="entry name" value="NagB/RpiA/CoA transferase-like"/>
    <property type="match status" value="1"/>
</dbReference>
<dbReference type="Gene3D" id="3.40.50.10420">
    <property type="entry name" value="NagB/RpiA/CoA transferase-like"/>
    <property type="match status" value="1"/>
</dbReference>
<dbReference type="EC" id="6.3.3.2" evidence="5"/>
<dbReference type="PANTHER" id="PTHR23407">
    <property type="entry name" value="ATPASE INHIBITOR/5-FORMYLTETRAHYDROFOLATE CYCLO-LIGASE"/>
    <property type="match status" value="1"/>
</dbReference>
<dbReference type="GO" id="GO:0046872">
    <property type="term" value="F:metal ion binding"/>
    <property type="evidence" value="ECO:0007669"/>
    <property type="project" value="UniProtKB-KW"/>
</dbReference>
<dbReference type="STRING" id="40754.THII_2119"/>
<evidence type="ECO:0000256" key="1">
    <source>
        <dbReference type="ARBA" id="ARBA00010638"/>
    </source>
</evidence>
<keyword evidence="7" id="KW-1185">Reference proteome</keyword>
<keyword evidence="3 4" id="KW-0067">ATP-binding</keyword>
<dbReference type="GO" id="GO:0005524">
    <property type="term" value="F:ATP binding"/>
    <property type="evidence" value="ECO:0007669"/>
    <property type="project" value="UniProtKB-KW"/>
</dbReference>
<dbReference type="PIRSF" id="PIRSF006806">
    <property type="entry name" value="FTHF_cligase"/>
    <property type="match status" value="1"/>
</dbReference>
<evidence type="ECO:0000256" key="4">
    <source>
        <dbReference type="PIRSR" id="PIRSR006806-1"/>
    </source>
</evidence>
<dbReference type="HOGENOM" id="CLU_066245_0_2_6"/>